<dbReference type="PANTHER" id="PTHR43591">
    <property type="entry name" value="METHYLTRANSFERASE"/>
    <property type="match status" value="1"/>
</dbReference>
<reference evidence="2" key="2">
    <citation type="journal article" date="2021" name="J Anim Sci Technol">
        <title>Complete genome sequence of Paenibacillus konkukensis sp. nov. SK3146 as a potential probiotic strain.</title>
        <authorList>
            <person name="Jung H.I."/>
            <person name="Park S."/>
            <person name="Niu K.M."/>
            <person name="Lee S.W."/>
            <person name="Kothari D."/>
            <person name="Yi K.J."/>
            <person name="Kim S.K."/>
        </authorList>
    </citation>
    <scope>NUCLEOTIDE SEQUENCE</scope>
    <source>
        <strain evidence="2">SK3146</strain>
    </source>
</reference>
<keyword evidence="3" id="KW-1185">Reference proteome</keyword>
<gene>
    <name evidence="2" type="primary">cmoA</name>
    <name evidence="2" type="ORF">SK3146_00626</name>
</gene>
<dbReference type="InterPro" id="IPR041698">
    <property type="entry name" value="Methyltransf_25"/>
</dbReference>
<dbReference type="Proteomes" id="UP001057134">
    <property type="component" value="Chromosome"/>
</dbReference>
<organism evidence="2 3">
    <name type="scientific">Paenibacillus konkukensis</name>
    <dbReference type="NCBI Taxonomy" id="2020716"/>
    <lineage>
        <taxon>Bacteria</taxon>
        <taxon>Bacillati</taxon>
        <taxon>Bacillota</taxon>
        <taxon>Bacilli</taxon>
        <taxon>Bacillales</taxon>
        <taxon>Paenibacillaceae</taxon>
        <taxon>Paenibacillus</taxon>
    </lineage>
</organism>
<dbReference type="RefSeq" id="WP_249863705.1">
    <property type="nucleotide sequence ID" value="NZ_CP027059.1"/>
</dbReference>
<evidence type="ECO:0000313" key="3">
    <source>
        <dbReference type="Proteomes" id="UP001057134"/>
    </source>
</evidence>
<dbReference type="Pfam" id="PF13649">
    <property type="entry name" value="Methyltransf_25"/>
    <property type="match status" value="1"/>
</dbReference>
<keyword evidence="2" id="KW-0808">Transferase</keyword>
<dbReference type="EMBL" id="CP027059">
    <property type="protein sequence ID" value="UQZ81470.1"/>
    <property type="molecule type" value="Genomic_DNA"/>
</dbReference>
<dbReference type="CDD" id="cd02440">
    <property type="entry name" value="AdoMet_MTases"/>
    <property type="match status" value="1"/>
</dbReference>
<dbReference type="PANTHER" id="PTHR43591:SF24">
    <property type="entry name" value="2-METHOXY-6-POLYPRENYL-1,4-BENZOQUINOL METHYLASE, MITOCHONDRIAL"/>
    <property type="match status" value="1"/>
</dbReference>
<sequence length="226" mass="26273">MSYKIKVQFDEAAQSYDRERRKLIPCYDDFYGTAVRWLTLEKENPRILDLGAGTGLLAALAKERYPEARFTLADLSGTMLETARKRFAGDDSAEFIETDYTRHSFRGRYDAVISSLSIHHLSHPEKQALFYNIYDWLEDGGIFINADQVLGLTPYIDSMYKRQWESWIRGNGLPEEAVDRAIERRKLDQNATVGDQIRWIREAGFVDADCVYQYHDFGVFFARKVR</sequence>
<dbReference type="SUPFAM" id="SSF53335">
    <property type="entry name" value="S-adenosyl-L-methionine-dependent methyltransferases"/>
    <property type="match status" value="1"/>
</dbReference>
<dbReference type="GO" id="GO:0008168">
    <property type="term" value="F:methyltransferase activity"/>
    <property type="evidence" value="ECO:0007669"/>
    <property type="project" value="UniProtKB-KW"/>
</dbReference>
<dbReference type="Gene3D" id="3.40.50.150">
    <property type="entry name" value="Vaccinia Virus protein VP39"/>
    <property type="match status" value="1"/>
</dbReference>
<dbReference type="Gene3D" id="6.10.140.280">
    <property type="match status" value="1"/>
</dbReference>
<reference evidence="2" key="1">
    <citation type="submission" date="2018-02" db="EMBL/GenBank/DDBJ databases">
        <authorList>
            <person name="Kim S.-K."/>
            <person name="Jung H.-I."/>
            <person name="Lee S.-W."/>
        </authorList>
    </citation>
    <scope>NUCLEOTIDE SEQUENCE</scope>
    <source>
        <strain evidence="2">SK3146</strain>
    </source>
</reference>
<evidence type="ECO:0000313" key="2">
    <source>
        <dbReference type="EMBL" id="UQZ81470.1"/>
    </source>
</evidence>
<protein>
    <submittedName>
        <fullName evidence="2">tRNA (Cmo5U34)-methyltransferase</fullName>
        <ecNumber evidence="2">2.1.1.-</ecNumber>
    </submittedName>
</protein>
<evidence type="ECO:0000259" key="1">
    <source>
        <dbReference type="Pfam" id="PF13649"/>
    </source>
</evidence>
<proteinExistence type="predicted"/>
<accession>A0ABY4RHG7</accession>
<feature type="domain" description="Methyltransferase" evidence="1">
    <location>
        <begin position="47"/>
        <end position="141"/>
    </location>
</feature>
<keyword evidence="2" id="KW-0489">Methyltransferase</keyword>
<dbReference type="EC" id="2.1.1.-" evidence="2"/>
<dbReference type="InterPro" id="IPR029063">
    <property type="entry name" value="SAM-dependent_MTases_sf"/>
</dbReference>
<name>A0ABY4RHG7_9BACL</name>
<dbReference type="GO" id="GO:0032259">
    <property type="term" value="P:methylation"/>
    <property type="evidence" value="ECO:0007669"/>
    <property type="project" value="UniProtKB-KW"/>
</dbReference>